<gene>
    <name evidence="2" type="ORF">H0H81_007691</name>
</gene>
<dbReference type="OrthoDB" id="2270193at2759"/>
<feature type="compositionally biased region" description="Acidic residues" evidence="1">
    <location>
        <begin position="131"/>
        <end position="143"/>
    </location>
</feature>
<feature type="region of interest" description="Disordered" evidence="1">
    <location>
        <begin position="64"/>
        <end position="158"/>
    </location>
</feature>
<dbReference type="InterPro" id="IPR015947">
    <property type="entry name" value="PUA-like_sf"/>
</dbReference>
<accession>A0A9P7KLM2</accession>
<comment type="caution">
    <text evidence="2">The sequence shown here is derived from an EMBL/GenBank/DDBJ whole genome shotgun (WGS) entry which is preliminary data.</text>
</comment>
<dbReference type="Proteomes" id="UP000717328">
    <property type="component" value="Unassembled WGS sequence"/>
</dbReference>
<evidence type="ECO:0000313" key="3">
    <source>
        <dbReference type="Proteomes" id="UP000717328"/>
    </source>
</evidence>
<keyword evidence="3" id="KW-1185">Reference proteome</keyword>
<protein>
    <submittedName>
        <fullName evidence="2">Uncharacterized protein</fullName>
    </submittedName>
</protein>
<proteinExistence type="predicted"/>
<name>A0A9P7KLM2_9AGAR</name>
<reference evidence="2" key="2">
    <citation type="submission" date="2021-10" db="EMBL/GenBank/DDBJ databases">
        <title>Phylogenomics reveals ancestral predisposition of the termite-cultivated fungus Termitomyces towards a domesticated lifestyle.</title>
        <authorList>
            <person name="Auxier B."/>
            <person name="Grum-Grzhimaylo A."/>
            <person name="Cardenas M.E."/>
            <person name="Lodge J.D."/>
            <person name="Laessoe T."/>
            <person name="Pedersen O."/>
            <person name="Smith M.E."/>
            <person name="Kuyper T.W."/>
            <person name="Franco-Molano E.A."/>
            <person name="Baroni T.J."/>
            <person name="Aanen D.K."/>
        </authorList>
    </citation>
    <scope>NUCLEOTIDE SEQUENCE</scope>
    <source>
        <strain evidence="2">D49</strain>
    </source>
</reference>
<reference evidence="2" key="1">
    <citation type="submission" date="2021-02" db="EMBL/GenBank/DDBJ databases">
        <authorList>
            <person name="Nieuwenhuis M."/>
            <person name="Van De Peppel L.J.J."/>
        </authorList>
    </citation>
    <scope>NUCLEOTIDE SEQUENCE</scope>
    <source>
        <strain evidence="2">D49</strain>
    </source>
</reference>
<dbReference type="AlphaFoldDB" id="A0A9P7KLM2"/>
<dbReference type="SUPFAM" id="SSF88697">
    <property type="entry name" value="PUA domain-like"/>
    <property type="match status" value="1"/>
</dbReference>
<dbReference type="Gene3D" id="2.30.280.10">
    <property type="entry name" value="SRA-YDG"/>
    <property type="match status" value="1"/>
</dbReference>
<sequence>MMGSMLSKGSLSDNPSVKAWKEEGRTGFKTCRFFFERLPGQPPIPTQKITAALQAVAIKKKKTSAIPAQAPAGPSKPQGRVSHIPKPPFKPDSKWLEGIKTMIQPKSKLARGTRNLNSAGPSTGYKRSYMESEDGYPSEDEESAWSAAGTTSDRQWGKGKVQAVVPLHLGFKKRKIGSRDAAN</sequence>
<dbReference type="EMBL" id="JABCKI010000206">
    <property type="protein sequence ID" value="KAG5651721.1"/>
    <property type="molecule type" value="Genomic_DNA"/>
</dbReference>
<dbReference type="InterPro" id="IPR036987">
    <property type="entry name" value="SRA-YDG_sf"/>
</dbReference>
<evidence type="ECO:0000313" key="2">
    <source>
        <dbReference type="EMBL" id="KAG5651721.1"/>
    </source>
</evidence>
<organism evidence="2 3">
    <name type="scientific">Sphagnurus paluster</name>
    <dbReference type="NCBI Taxonomy" id="117069"/>
    <lineage>
        <taxon>Eukaryota</taxon>
        <taxon>Fungi</taxon>
        <taxon>Dikarya</taxon>
        <taxon>Basidiomycota</taxon>
        <taxon>Agaricomycotina</taxon>
        <taxon>Agaricomycetes</taxon>
        <taxon>Agaricomycetidae</taxon>
        <taxon>Agaricales</taxon>
        <taxon>Tricholomatineae</taxon>
        <taxon>Lyophyllaceae</taxon>
        <taxon>Sphagnurus</taxon>
    </lineage>
</organism>
<evidence type="ECO:0000256" key="1">
    <source>
        <dbReference type="SAM" id="MobiDB-lite"/>
    </source>
</evidence>